<feature type="region of interest" description="Disordered" evidence="14">
    <location>
        <begin position="132"/>
        <end position="157"/>
    </location>
</feature>
<dbReference type="Gene3D" id="1.10.520.10">
    <property type="match status" value="1"/>
</dbReference>
<keyword evidence="18" id="KW-1185">Reference proteome</keyword>
<dbReference type="PROSITE" id="PS51257">
    <property type="entry name" value="PROKAR_LIPOPROTEIN"/>
    <property type="match status" value="1"/>
</dbReference>
<evidence type="ECO:0000256" key="3">
    <source>
        <dbReference type="ARBA" id="ARBA00022559"/>
    </source>
</evidence>
<feature type="chain" id="PRO_5046576245" description="Cytochrome c peroxidase, mitochondrial" evidence="15">
    <location>
        <begin position="16"/>
        <end position="309"/>
    </location>
</feature>
<dbReference type="Proteomes" id="UP001363151">
    <property type="component" value="Unassembled WGS sequence"/>
</dbReference>
<evidence type="ECO:0000256" key="9">
    <source>
        <dbReference type="ARBA" id="ARBA00023128"/>
    </source>
</evidence>
<keyword evidence="4" id="KW-0349">Heme</keyword>
<feature type="compositionally biased region" description="Low complexity" evidence="14">
    <location>
        <begin position="134"/>
        <end position="148"/>
    </location>
</feature>
<dbReference type="InterPro" id="IPR010255">
    <property type="entry name" value="Haem_peroxidase_sf"/>
</dbReference>
<keyword evidence="7" id="KW-0560">Oxidoreductase</keyword>
<evidence type="ECO:0000256" key="13">
    <source>
        <dbReference type="RuleBase" id="RU004241"/>
    </source>
</evidence>
<comment type="similarity">
    <text evidence="13">Belongs to the peroxidase family.</text>
</comment>
<dbReference type="EC" id="1.11.1.5" evidence="10"/>
<comment type="subcellular location">
    <subcellularLocation>
        <location evidence="2">Mitochondrion intermembrane space</location>
    </subcellularLocation>
    <subcellularLocation>
        <location evidence="1">Mitochondrion matrix</location>
    </subcellularLocation>
</comment>
<keyword evidence="8" id="KW-0408">Iron</keyword>
<proteinExistence type="inferred from homology"/>
<evidence type="ECO:0000256" key="1">
    <source>
        <dbReference type="ARBA" id="ARBA00004305"/>
    </source>
</evidence>
<evidence type="ECO:0000256" key="5">
    <source>
        <dbReference type="ARBA" id="ARBA00022723"/>
    </source>
</evidence>
<sequence>MFSRASLLRLIPAAATPVFVASCDEASARSAIAKLIEDSEEKRDDGTSMGPTFVRLAWHSSGTWCAKTKTGGSDGGRMKFCPESRWGANAGLAEARRLIEGVATAHGLSRADAFTLSGVVAIEGMGGPTIAWQAGRSDAADGSSSPPDGRLPDADKGTLKGTVQHLRDIFHRMGFDDKDIVALSGAHALGRCHETASGYWGPWTFAETTFSNEYFRLLLEETWTLKTTHNGRAWTGPDQFEDPSGKLMMLPSDVALLWDKEFRKHVEVYAKDEELFFKDFAAAFAKLLAFGTPGASTGLVGGLKAAVGL</sequence>
<evidence type="ECO:0000256" key="15">
    <source>
        <dbReference type="SAM" id="SignalP"/>
    </source>
</evidence>
<reference evidence="17 18" key="1">
    <citation type="submission" date="2024-03" db="EMBL/GenBank/DDBJ databases">
        <title>Aureococcus anophagefferens CCMP1851 and Kratosvirus quantuckense: Draft genome of a second virus-susceptible host strain in the model system.</title>
        <authorList>
            <person name="Chase E."/>
            <person name="Truchon A.R."/>
            <person name="Schepens W."/>
            <person name="Wilhelm S.W."/>
        </authorList>
    </citation>
    <scope>NUCLEOTIDE SEQUENCE [LARGE SCALE GENOMIC DNA]</scope>
    <source>
        <strain evidence="17 18">CCMP1851</strain>
    </source>
</reference>
<comment type="caution">
    <text evidence="17">The sequence shown here is derived from an EMBL/GenBank/DDBJ whole genome shotgun (WGS) entry which is preliminary data.</text>
</comment>
<dbReference type="PANTHER" id="PTHR31356">
    <property type="entry name" value="THYLAKOID LUMENAL 29 KDA PROTEIN, CHLOROPLASTIC-RELATED"/>
    <property type="match status" value="1"/>
</dbReference>
<keyword evidence="15" id="KW-0732">Signal</keyword>
<organism evidence="17 18">
    <name type="scientific">Aureococcus anophagefferens</name>
    <name type="common">Harmful bloom alga</name>
    <dbReference type="NCBI Taxonomy" id="44056"/>
    <lineage>
        <taxon>Eukaryota</taxon>
        <taxon>Sar</taxon>
        <taxon>Stramenopiles</taxon>
        <taxon>Ochrophyta</taxon>
        <taxon>Pelagophyceae</taxon>
        <taxon>Pelagomonadales</taxon>
        <taxon>Pelagomonadaceae</taxon>
        <taxon>Aureococcus</taxon>
    </lineage>
</organism>
<dbReference type="PROSITE" id="PS00435">
    <property type="entry name" value="PEROXIDASE_1"/>
    <property type="match status" value="1"/>
</dbReference>
<name>A0ABR1GDC9_AURAN</name>
<dbReference type="SUPFAM" id="SSF48113">
    <property type="entry name" value="Heme-dependent peroxidases"/>
    <property type="match status" value="1"/>
</dbReference>
<dbReference type="InterPro" id="IPR019793">
    <property type="entry name" value="Peroxidases_heam-ligand_BS"/>
</dbReference>
<keyword evidence="5" id="KW-0479">Metal-binding</keyword>
<evidence type="ECO:0000256" key="4">
    <source>
        <dbReference type="ARBA" id="ARBA00022617"/>
    </source>
</evidence>
<accession>A0ABR1GDC9</accession>
<dbReference type="EMBL" id="JBBJCI010000032">
    <property type="protein sequence ID" value="KAK7254109.1"/>
    <property type="molecule type" value="Genomic_DNA"/>
</dbReference>
<evidence type="ECO:0000256" key="2">
    <source>
        <dbReference type="ARBA" id="ARBA00004569"/>
    </source>
</evidence>
<evidence type="ECO:0000256" key="11">
    <source>
        <dbReference type="ARBA" id="ARBA00040313"/>
    </source>
</evidence>
<dbReference type="PROSITE" id="PS50873">
    <property type="entry name" value="PEROXIDASE_4"/>
    <property type="match status" value="1"/>
</dbReference>
<evidence type="ECO:0000313" key="18">
    <source>
        <dbReference type="Proteomes" id="UP001363151"/>
    </source>
</evidence>
<evidence type="ECO:0000256" key="7">
    <source>
        <dbReference type="ARBA" id="ARBA00023002"/>
    </source>
</evidence>
<feature type="domain" description="Plant heme peroxidase family profile" evidence="16">
    <location>
        <begin position="92"/>
        <end position="309"/>
    </location>
</feature>
<dbReference type="PRINTS" id="PR00459">
    <property type="entry name" value="ASPEROXIDASE"/>
</dbReference>
<evidence type="ECO:0000256" key="10">
    <source>
        <dbReference type="ARBA" id="ARBA00039063"/>
    </source>
</evidence>
<dbReference type="InterPro" id="IPR002016">
    <property type="entry name" value="Haem_peroxidase"/>
</dbReference>
<dbReference type="PROSITE" id="PS00436">
    <property type="entry name" value="PEROXIDASE_2"/>
    <property type="match status" value="1"/>
</dbReference>
<protein>
    <recommendedName>
        <fullName evidence="11">Cytochrome c peroxidase, mitochondrial</fullName>
        <ecNumber evidence="10">1.11.1.5</ecNumber>
    </recommendedName>
</protein>
<dbReference type="InterPro" id="IPR019794">
    <property type="entry name" value="Peroxidases_AS"/>
</dbReference>
<dbReference type="Pfam" id="PF00141">
    <property type="entry name" value="peroxidase"/>
    <property type="match status" value="1"/>
</dbReference>
<keyword evidence="3 17" id="KW-0575">Peroxidase</keyword>
<dbReference type="InterPro" id="IPR002207">
    <property type="entry name" value="Peroxidase_I"/>
</dbReference>
<evidence type="ECO:0000256" key="6">
    <source>
        <dbReference type="ARBA" id="ARBA00022946"/>
    </source>
</evidence>
<dbReference type="PRINTS" id="PR00458">
    <property type="entry name" value="PEROXIDASE"/>
</dbReference>
<keyword evidence="6" id="KW-0809">Transit peptide</keyword>
<dbReference type="InterPro" id="IPR044831">
    <property type="entry name" value="Ccp1-like"/>
</dbReference>
<evidence type="ECO:0000256" key="12">
    <source>
        <dbReference type="ARBA" id="ARBA00049265"/>
    </source>
</evidence>
<evidence type="ECO:0000313" key="17">
    <source>
        <dbReference type="EMBL" id="KAK7254109.1"/>
    </source>
</evidence>
<feature type="signal peptide" evidence="15">
    <location>
        <begin position="1"/>
        <end position="15"/>
    </location>
</feature>
<keyword evidence="9" id="KW-0496">Mitochondrion</keyword>
<comment type="catalytic activity">
    <reaction evidence="12">
        <text>2 Fe(II)-[cytochrome c] + H2O2 + 2 H(+) = 2 Fe(III)-[cytochrome c] + 2 H2O</text>
        <dbReference type="Rhea" id="RHEA:16581"/>
        <dbReference type="Rhea" id="RHEA-COMP:10350"/>
        <dbReference type="Rhea" id="RHEA-COMP:14399"/>
        <dbReference type="ChEBI" id="CHEBI:15377"/>
        <dbReference type="ChEBI" id="CHEBI:15378"/>
        <dbReference type="ChEBI" id="CHEBI:16240"/>
        <dbReference type="ChEBI" id="CHEBI:29033"/>
        <dbReference type="ChEBI" id="CHEBI:29034"/>
        <dbReference type="EC" id="1.11.1.5"/>
    </reaction>
</comment>
<dbReference type="Gene3D" id="1.10.420.10">
    <property type="entry name" value="Peroxidase, domain 2"/>
    <property type="match status" value="1"/>
</dbReference>
<dbReference type="GO" id="GO:0004601">
    <property type="term" value="F:peroxidase activity"/>
    <property type="evidence" value="ECO:0007669"/>
    <property type="project" value="UniProtKB-KW"/>
</dbReference>
<gene>
    <name evidence="17" type="primary">CCP1</name>
    <name evidence="17" type="ORF">SO694_00008218</name>
</gene>
<evidence type="ECO:0000256" key="8">
    <source>
        <dbReference type="ARBA" id="ARBA00023004"/>
    </source>
</evidence>
<dbReference type="PANTHER" id="PTHR31356:SF58">
    <property type="entry name" value="CYTOCHROME C PEROXIDASE, MITOCHONDRIAL"/>
    <property type="match status" value="1"/>
</dbReference>
<evidence type="ECO:0000256" key="14">
    <source>
        <dbReference type="SAM" id="MobiDB-lite"/>
    </source>
</evidence>
<evidence type="ECO:0000259" key="16">
    <source>
        <dbReference type="PROSITE" id="PS50873"/>
    </source>
</evidence>